<organism evidence="3 4">
    <name type="scientific">Tanacetum coccineum</name>
    <dbReference type="NCBI Taxonomy" id="301880"/>
    <lineage>
        <taxon>Eukaryota</taxon>
        <taxon>Viridiplantae</taxon>
        <taxon>Streptophyta</taxon>
        <taxon>Embryophyta</taxon>
        <taxon>Tracheophyta</taxon>
        <taxon>Spermatophyta</taxon>
        <taxon>Magnoliopsida</taxon>
        <taxon>eudicotyledons</taxon>
        <taxon>Gunneridae</taxon>
        <taxon>Pentapetalae</taxon>
        <taxon>asterids</taxon>
        <taxon>campanulids</taxon>
        <taxon>Asterales</taxon>
        <taxon>Asteraceae</taxon>
        <taxon>Asteroideae</taxon>
        <taxon>Anthemideae</taxon>
        <taxon>Anthemidinae</taxon>
        <taxon>Tanacetum</taxon>
    </lineage>
</organism>
<feature type="region of interest" description="Disordered" evidence="2">
    <location>
        <begin position="1"/>
        <end position="112"/>
    </location>
</feature>
<sequence>MGIRHAKAPNPLRKKQTVTLKKKRSISADDNIIPKPDVALELGKSISRTEAEEQEEARQVHETHECRVTKKPASEEDSDEPANKLTGRRRTSSIVFRDTSRVSKKKSLDHSQKLKGIQVLTEEEQLAVDTMQAIKASKMVSRSQPHIGSLSKGAGIIPKVPDESTFIFTTSSSNEEMKDVEDDETGKDDAAKADAEKTEEVKGVDTQAGIKVANVDQAKDTIPAPSPALTSKTLVSTVHPSPPSVTAILSVQQQLTPIPTPPTTTKAPPITTIVLDPLPAIVQRVPSTVNEYLGSSLGDSLQKVLQKHTEELKEELKQQESQKSASQIIKIKQEQESKHKWPKHSSTWFDKTVENEYKQKDILFKMMMASKSYEKHPAHKDLYNALIKSLFVDEDDMDQAVAAMGESALLKGKHDNLDEDPTARSDQGKEKKRPRKDTQPSKKSFASKESFKGNTPSKYSKSGKSVTAKEPDEEHVHDMSLDAEENTIDEIGNADEQLDEQTWFNDLVSAEKQPLTFDELMATHIDFSKFSKNRLKLDKITKADMLGRVYNLLKGTCQSSIELEYNMKECYKAQTDRLDWENPEEYFFNNDLEYLKSKDSERKYITSITKMKAVGFGLVVRRADQQKYKFKEGNFVNLHLNDIEDMLLLLVQHKLFHLDGDVIVDLAVALQPYTPSFDPLGVVYEDLSNQKRLMRADKLYKFSDETLKKVRDTLHYRLLNF</sequence>
<comment type="caution">
    <text evidence="3">The sequence shown here is derived from an EMBL/GenBank/DDBJ whole genome shotgun (WGS) entry which is preliminary data.</text>
</comment>
<feature type="compositionally biased region" description="Basic and acidic residues" evidence="2">
    <location>
        <begin position="47"/>
        <end position="74"/>
    </location>
</feature>
<evidence type="ECO:0000256" key="1">
    <source>
        <dbReference type="SAM" id="Coils"/>
    </source>
</evidence>
<feature type="coiled-coil region" evidence="1">
    <location>
        <begin position="298"/>
        <end position="329"/>
    </location>
</feature>
<evidence type="ECO:0000256" key="2">
    <source>
        <dbReference type="SAM" id="MobiDB-lite"/>
    </source>
</evidence>
<name>A0ABQ5EV46_9ASTR</name>
<feature type="compositionally biased region" description="Basic and acidic residues" evidence="2">
    <location>
        <begin position="412"/>
        <end position="429"/>
    </location>
</feature>
<feature type="compositionally biased region" description="Basic and acidic residues" evidence="2">
    <location>
        <begin position="187"/>
        <end position="203"/>
    </location>
</feature>
<feature type="compositionally biased region" description="Polar residues" evidence="2">
    <location>
        <begin position="453"/>
        <end position="465"/>
    </location>
</feature>
<reference evidence="3" key="2">
    <citation type="submission" date="2022-01" db="EMBL/GenBank/DDBJ databases">
        <authorList>
            <person name="Yamashiro T."/>
            <person name="Shiraishi A."/>
            <person name="Satake H."/>
            <person name="Nakayama K."/>
        </authorList>
    </citation>
    <scope>NUCLEOTIDE SEQUENCE</scope>
</reference>
<gene>
    <name evidence="3" type="ORF">Tco_0989904</name>
</gene>
<feature type="compositionally biased region" description="Basic and acidic residues" evidence="2">
    <location>
        <begin position="98"/>
        <end position="112"/>
    </location>
</feature>
<evidence type="ECO:0000313" key="4">
    <source>
        <dbReference type="Proteomes" id="UP001151760"/>
    </source>
</evidence>
<reference evidence="3" key="1">
    <citation type="journal article" date="2022" name="Int. J. Mol. Sci.">
        <title>Draft Genome of Tanacetum Coccineum: Genomic Comparison of Closely Related Tanacetum-Family Plants.</title>
        <authorList>
            <person name="Yamashiro T."/>
            <person name="Shiraishi A."/>
            <person name="Nakayama K."/>
            <person name="Satake H."/>
        </authorList>
    </citation>
    <scope>NUCLEOTIDE SEQUENCE</scope>
</reference>
<accession>A0ABQ5EV46</accession>
<protein>
    <submittedName>
        <fullName evidence="3">Uncharacterized protein</fullName>
    </submittedName>
</protein>
<proteinExistence type="predicted"/>
<evidence type="ECO:0000313" key="3">
    <source>
        <dbReference type="EMBL" id="GJT54850.1"/>
    </source>
</evidence>
<feature type="region of interest" description="Disordered" evidence="2">
    <location>
        <begin position="169"/>
        <end position="204"/>
    </location>
</feature>
<feature type="region of interest" description="Disordered" evidence="2">
    <location>
        <begin position="412"/>
        <end position="481"/>
    </location>
</feature>
<dbReference type="Proteomes" id="UP001151760">
    <property type="component" value="Unassembled WGS sequence"/>
</dbReference>
<feature type="compositionally biased region" description="Basic residues" evidence="2">
    <location>
        <begin position="1"/>
        <end position="25"/>
    </location>
</feature>
<feature type="compositionally biased region" description="Basic and acidic residues" evidence="2">
    <location>
        <begin position="467"/>
        <end position="480"/>
    </location>
</feature>
<dbReference type="EMBL" id="BQNB010016708">
    <property type="protein sequence ID" value="GJT54850.1"/>
    <property type="molecule type" value="Genomic_DNA"/>
</dbReference>
<keyword evidence="1" id="KW-0175">Coiled coil</keyword>
<keyword evidence="4" id="KW-1185">Reference proteome</keyword>